<dbReference type="Proteomes" id="UP000637628">
    <property type="component" value="Unassembled WGS sequence"/>
</dbReference>
<protein>
    <submittedName>
        <fullName evidence="1">Uncharacterized protein</fullName>
    </submittedName>
</protein>
<evidence type="ECO:0000313" key="1">
    <source>
        <dbReference type="EMBL" id="GIE03440.1"/>
    </source>
</evidence>
<accession>A0ABQ3Z0S6</accession>
<proteinExistence type="predicted"/>
<sequence>MEPELPTEPEPGGYGIRAYSTNSWISVVRDPHSGEIDVRLRQGSLSNRDEREVAAEIRSALIAAAREYTDRRRAENEARYGETPEYLRAWARQS</sequence>
<organism evidence="1 2">
    <name type="scientific">Paractinoplanes durhamensis</name>
    <dbReference type="NCBI Taxonomy" id="113563"/>
    <lineage>
        <taxon>Bacteria</taxon>
        <taxon>Bacillati</taxon>
        <taxon>Actinomycetota</taxon>
        <taxon>Actinomycetes</taxon>
        <taxon>Micromonosporales</taxon>
        <taxon>Micromonosporaceae</taxon>
        <taxon>Paractinoplanes</taxon>
    </lineage>
</organism>
<evidence type="ECO:0000313" key="2">
    <source>
        <dbReference type="Proteomes" id="UP000637628"/>
    </source>
</evidence>
<keyword evidence="2" id="KW-1185">Reference proteome</keyword>
<reference evidence="1 2" key="1">
    <citation type="submission" date="2021-01" db="EMBL/GenBank/DDBJ databases">
        <title>Whole genome shotgun sequence of Actinoplanes durhamensis NBRC 14914.</title>
        <authorList>
            <person name="Komaki H."/>
            <person name="Tamura T."/>
        </authorList>
    </citation>
    <scope>NUCLEOTIDE SEQUENCE [LARGE SCALE GENOMIC DNA]</scope>
    <source>
        <strain evidence="1 2">NBRC 14914</strain>
    </source>
</reference>
<name>A0ABQ3Z0S6_9ACTN</name>
<comment type="caution">
    <text evidence="1">The sequence shown here is derived from an EMBL/GenBank/DDBJ whole genome shotgun (WGS) entry which is preliminary data.</text>
</comment>
<dbReference type="EMBL" id="BOML01000038">
    <property type="protein sequence ID" value="GIE03440.1"/>
    <property type="molecule type" value="Genomic_DNA"/>
</dbReference>
<gene>
    <name evidence="1" type="ORF">Adu01nite_47900</name>
</gene>
<dbReference type="RefSeq" id="WP_203729328.1">
    <property type="nucleotide sequence ID" value="NZ_BAAATX010000006.1"/>
</dbReference>